<dbReference type="PANTHER" id="PTHR30349">
    <property type="entry name" value="PHAGE INTEGRASE-RELATED"/>
    <property type="match status" value="1"/>
</dbReference>
<dbReference type="SUPFAM" id="SSF56349">
    <property type="entry name" value="DNA breaking-rejoining enzymes"/>
    <property type="match status" value="1"/>
</dbReference>
<dbReference type="Gene3D" id="1.10.150.130">
    <property type="match status" value="1"/>
</dbReference>
<dbReference type="InterPro" id="IPR002104">
    <property type="entry name" value="Integrase_catalytic"/>
</dbReference>
<dbReference type="RefSeq" id="WP_211552089.1">
    <property type="nucleotide sequence ID" value="NZ_JAGTUF010000047.1"/>
</dbReference>
<gene>
    <name evidence="8" type="ORF">KEC16_19540</name>
</gene>
<dbReference type="PROSITE" id="PS51900">
    <property type="entry name" value="CB"/>
    <property type="match status" value="1"/>
</dbReference>
<dbReference type="Pfam" id="PF02899">
    <property type="entry name" value="Phage_int_SAM_1"/>
    <property type="match status" value="1"/>
</dbReference>
<dbReference type="Gene3D" id="1.10.443.10">
    <property type="entry name" value="Intergrase catalytic core"/>
    <property type="match status" value="1"/>
</dbReference>
<dbReference type="InterPro" id="IPR010998">
    <property type="entry name" value="Integrase_recombinase_N"/>
</dbReference>
<protein>
    <submittedName>
        <fullName evidence="8">Tyrosine-type recombinase/integrase</fullName>
    </submittedName>
</protein>
<dbReference type="PANTHER" id="PTHR30349:SF81">
    <property type="entry name" value="TYROSINE RECOMBINASE XERC"/>
    <property type="match status" value="1"/>
</dbReference>
<keyword evidence="4" id="KW-0233">DNA recombination</keyword>
<evidence type="ECO:0000256" key="5">
    <source>
        <dbReference type="PROSITE-ProRule" id="PRU01248"/>
    </source>
</evidence>
<evidence type="ECO:0000256" key="1">
    <source>
        <dbReference type="ARBA" id="ARBA00022829"/>
    </source>
</evidence>
<comment type="caution">
    <text evidence="8">The sequence shown here is derived from an EMBL/GenBank/DDBJ whole genome shotgun (WGS) entry which is preliminary data.</text>
</comment>
<keyword evidence="1" id="KW-0159">Chromosome partition</keyword>
<dbReference type="EMBL" id="JAGTUF010000047">
    <property type="protein sequence ID" value="MBR9973919.1"/>
    <property type="molecule type" value="Genomic_DNA"/>
</dbReference>
<keyword evidence="2" id="KW-0229">DNA integration</keyword>
<accession>A0ABS5IHL6</accession>
<evidence type="ECO:0000259" key="7">
    <source>
        <dbReference type="PROSITE" id="PS51900"/>
    </source>
</evidence>
<evidence type="ECO:0000313" key="9">
    <source>
        <dbReference type="Proteomes" id="UP000680714"/>
    </source>
</evidence>
<keyword evidence="9" id="KW-1185">Reference proteome</keyword>
<feature type="domain" description="Tyr recombinase" evidence="6">
    <location>
        <begin position="108"/>
        <end position="294"/>
    </location>
</feature>
<proteinExistence type="predicted"/>
<organism evidence="8 9">
    <name type="scientific">Magnetospirillum sulfuroxidans</name>
    <dbReference type="NCBI Taxonomy" id="611300"/>
    <lineage>
        <taxon>Bacteria</taxon>
        <taxon>Pseudomonadati</taxon>
        <taxon>Pseudomonadota</taxon>
        <taxon>Alphaproteobacteria</taxon>
        <taxon>Rhodospirillales</taxon>
        <taxon>Rhodospirillaceae</taxon>
        <taxon>Magnetospirillum</taxon>
    </lineage>
</organism>
<dbReference type="InterPro" id="IPR013762">
    <property type="entry name" value="Integrase-like_cat_sf"/>
</dbReference>
<dbReference type="PROSITE" id="PS51898">
    <property type="entry name" value="TYR_RECOMBINASE"/>
    <property type="match status" value="1"/>
</dbReference>
<name>A0ABS5IHL6_9PROT</name>
<dbReference type="Proteomes" id="UP000680714">
    <property type="component" value="Unassembled WGS sequence"/>
</dbReference>
<dbReference type="InterPro" id="IPR004107">
    <property type="entry name" value="Integrase_SAM-like_N"/>
</dbReference>
<dbReference type="InterPro" id="IPR044068">
    <property type="entry name" value="CB"/>
</dbReference>
<dbReference type="InterPro" id="IPR050090">
    <property type="entry name" value="Tyrosine_recombinase_XerCD"/>
</dbReference>
<feature type="domain" description="Core-binding (CB)" evidence="7">
    <location>
        <begin position="1"/>
        <end position="86"/>
    </location>
</feature>
<evidence type="ECO:0000256" key="2">
    <source>
        <dbReference type="ARBA" id="ARBA00022908"/>
    </source>
</evidence>
<evidence type="ECO:0000256" key="3">
    <source>
        <dbReference type="ARBA" id="ARBA00023125"/>
    </source>
</evidence>
<evidence type="ECO:0000259" key="6">
    <source>
        <dbReference type="PROSITE" id="PS51898"/>
    </source>
</evidence>
<keyword evidence="3 5" id="KW-0238">DNA-binding</keyword>
<evidence type="ECO:0000313" key="8">
    <source>
        <dbReference type="EMBL" id="MBR9973919.1"/>
    </source>
</evidence>
<reference evidence="8 9" key="1">
    <citation type="submission" date="2021-04" db="EMBL/GenBank/DDBJ databases">
        <title>Magnetospirillum sulfuroxidans sp. nov., a facultative chemolithoautotrophic sulfur-oxidizing alphaproteobacterium isolated from freshwater sediment and proposals for Paramagetospirillum gen. nov., and Magnetospirillaceae fam. nov.</title>
        <authorList>
            <person name="Koziaeva V."/>
            <person name="Geelhoed J.S."/>
            <person name="Sorokin D.Y."/>
            <person name="Grouzdev D.S."/>
        </authorList>
    </citation>
    <scope>NUCLEOTIDE SEQUENCE [LARGE SCALE GENOMIC DNA]</scope>
    <source>
        <strain evidence="8 9">J10</strain>
    </source>
</reference>
<dbReference type="InterPro" id="IPR011010">
    <property type="entry name" value="DNA_brk_join_enz"/>
</dbReference>
<dbReference type="Pfam" id="PF00589">
    <property type="entry name" value="Phage_integrase"/>
    <property type="match status" value="1"/>
</dbReference>
<sequence>MDILTAKNSFLNYCRIAKTLSPHTVRAYQTDLAHMAAKLGCHIPVSSISRDDLRAYVGGMLQEQGLKATSVKRRMATVKLLFKWLEREETIPLNPFHRLDLSIRLPRRLPRALTVEDIRKLLERARHEAEVGGTHSAQVMHFIVIALIVTGLRVGELAGVDLSDLNEAEGVILVRGKGNRERQVYLPGATAKAALQAYLKTRAMIETESDRLLISSYGTPVTPPRIRRRLSALADRAGLTRHVTPHMLRHTAATQLIEAGVDIRFVQKLLGHASIATTQIYTQVSDTSLRSTLEQADTLGRIGGQRGR</sequence>
<evidence type="ECO:0000256" key="4">
    <source>
        <dbReference type="ARBA" id="ARBA00023172"/>
    </source>
</evidence>